<comment type="caution">
    <text evidence="2">The sequence shown here is derived from an EMBL/GenBank/DDBJ whole genome shotgun (WGS) entry which is preliminary data.</text>
</comment>
<feature type="compositionally biased region" description="Pro residues" evidence="1">
    <location>
        <begin position="370"/>
        <end position="381"/>
    </location>
</feature>
<feature type="compositionally biased region" description="Pro residues" evidence="1">
    <location>
        <begin position="423"/>
        <end position="434"/>
    </location>
</feature>
<dbReference type="Proteomes" id="UP001190700">
    <property type="component" value="Unassembled WGS sequence"/>
</dbReference>
<reference evidence="2 3" key="1">
    <citation type="journal article" date="2015" name="Genome Biol. Evol.">
        <title>Comparative Genomics of a Bacterivorous Green Alga Reveals Evolutionary Causalities and Consequences of Phago-Mixotrophic Mode of Nutrition.</title>
        <authorList>
            <person name="Burns J.A."/>
            <person name="Paasch A."/>
            <person name="Narechania A."/>
            <person name="Kim E."/>
        </authorList>
    </citation>
    <scope>NUCLEOTIDE SEQUENCE [LARGE SCALE GENOMIC DNA]</scope>
    <source>
        <strain evidence="2 3">PLY_AMNH</strain>
    </source>
</reference>
<name>A0AAE0H228_9CHLO</name>
<organism evidence="2 3">
    <name type="scientific">Cymbomonas tetramitiformis</name>
    <dbReference type="NCBI Taxonomy" id="36881"/>
    <lineage>
        <taxon>Eukaryota</taxon>
        <taxon>Viridiplantae</taxon>
        <taxon>Chlorophyta</taxon>
        <taxon>Pyramimonadophyceae</taxon>
        <taxon>Pyramimonadales</taxon>
        <taxon>Pyramimonadaceae</taxon>
        <taxon>Cymbomonas</taxon>
    </lineage>
</organism>
<feature type="region of interest" description="Disordered" evidence="1">
    <location>
        <begin position="29"/>
        <end position="75"/>
    </location>
</feature>
<evidence type="ECO:0000313" key="3">
    <source>
        <dbReference type="Proteomes" id="UP001190700"/>
    </source>
</evidence>
<feature type="compositionally biased region" description="Pro residues" evidence="1">
    <location>
        <begin position="319"/>
        <end position="328"/>
    </location>
</feature>
<sequence>MEPADLPQFTVDPDIQKILQDILRIPRVEPVSDDTMGEDMNVIQPAEPPKPPEPITETMQPADLPQPNLKSPLRIPRVEPVSDDTMGEDMNVIQPAEPPKPPEPITETMQPADLPQPNLESPLRIPRVDPVSYKSGVHPDARVRYLVDHFVVFVRTVGEGLGPWTWKKSFLRGSLSEIRKCASKWPVAGAELKVPLGAVEKIWQLEKNADLHQVLEDITDLATHFILSIFPYIVHKVPVDILISSVLGPPPNVDWGDEADLGVGGDPRRIPRADPVSDDTMGEDMNVIHPAEPPKPPEPITETMQPADLPQPNLESPSSPEPPEPPPGRKIFKKLRRVRSPTTADVAISMDTDEVPSARGEADLGVCGDPPSPEPPEPPPGRKIFKKLRRVPRPTTADVAISMDTDEVPSARGEADLGVCGDPPSPEPPEPPPGRKIYKKLRRVPRLNFADVAIPAVTDEVPSARGEADLSVGGDPPR</sequence>
<accession>A0AAE0H228</accession>
<gene>
    <name evidence="2" type="ORF">CYMTET_3987</name>
</gene>
<feature type="compositionally biased region" description="Basic residues" evidence="1">
    <location>
        <begin position="383"/>
        <end position="392"/>
    </location>
</feature>
<dbReference type="EMBL" id="LGRX02000441">
    <property type="protein sequence ID" value="KAK3288550.1"/>
    <property type="molecule type" value="Genomic_DNA"/>
</dbReference>
<feature type="compositionally biased region" description="Basic residues" evidence="1">
    <location>
        <begin position="330"/>
        <end position="339"/>
    </location>
</feature>
<feature type="region of interest" description="Disordered" evidence="1">
    <location>
        <begin position="458"/>
        <end position="478"/>
    </location>
</feature>
<dbReference type="AlphaFoldDB" id="A0AAE0H228"/>
<proteinExistence type="predicted"/>
<evidence type="ECO:0000313" key="2">
    <source>
        <dbReference type="EMBL" id="KAK3288550.1"/>
    </source>
</evidence>
<keyword evidence="3" id="KW-1185">Reference proteome</keyword>
<feature type="region of interest" description="Disordered" evidence="1">
    <location>
        <begin position="257"/>
        <end position="437"/>
    </location>
</feature>
<protein>
    <submittedName>
        <fullName evidence="2">Uncharacterized protein</fullName>
    </submittedName>
</protein>
<evidence type="ECO:0000256" key="1">
    <source>
        <dbReference type="SAM" id="MobiDB-lite"/>
    </source>
</evidence>